<gene>
    <name evidence="1" type="ORF">MTR67_043615</name>
</gene>
<protein>
    <submittedName>
        <fullName evidence="1">Uncharacterized protein</fullName>
    </submittedName>
</protein>
<dbReference type="AlphaFoldDB" id="A0AAF0UPE4"/>
<dbReference type="EMBL" id="CP133621">
    <property type="protein sequence ID" value="WMV50230.1"/>
    <property type="molecule type" value="Genomic_DNA"/>
</dbReference>
<sequence length="88" mass="9952">VDSSENWEPVIIFLRQSSFQVKVHRTQAVVIVENFSKELLLILGSTIGSKDVQGVDVTPLALLEDGKNWTSWVQERYFKFGEFSGCGF</sequence>
<accession>A0AAF0UPE4</accession>
<organism evidence="1 2">
    <name type="scientific">Solanum verrucosum</name>
    <dbReference type="NCBI Taxonomy" id="315347"/>
    <lineage>
        <taxon>Eukaryota</taxon>
        <taxon>Viridiplantae</taxon>
        <taxon>Streptophyta</taxon>
        <taxon>Embryophyta</taxon>
        <taxon>Tracheophyta</taxon>
        <taxon>Spermatophyta</taxon>
        <taxon>Magnoliopsida</taxon>
        <taxon>eudicotyledons</taxon>
        <taxon>Gunneridae</taxon>
        <taxon>Pentapetalae</taxon>
        <taxon>asterids</taxon>
        <taxon>lamiids</taxon>
        <taxon>Solanales</taxon>
        <taxon>Solanaceae</taxon>
        <taxon>Solanoideae</taxon>
        <taxon>Solaneae</taxon>
        <taxon>Solanum</taxon>
    </lineage>
</organism>
<keyword evidence="2" id="KW-1185">Reference proteome</keyword>
<proteinExistence type="predicted"/>
<evidence type="ECO:0000313" key="2">
    <source>
        <dbReference type="Proteomes" id="UP001234989"/>
    </source>
</evidence>
<reference evidence="1" key="1">
    <citation type="submission" date="2023-08" db="EMBL/GenBank/DDBJ databases">
        <title>A de novo genome assembly of Solanum verrucosum Schlechtendal, a Mexican diploid species geographically isolated from the other diploid A-genome species in potato relatives.</title>
        <authorList>
            <person name="Hosaka K."/>
        </authorList>
    </citation>
    <scope>NUCLEOTIDE SEQUENCE</scope>
    <source>
        <tissue evidence="1">Young leaves</tissue>
    </source>
</reference>
<name>A0AAF0UPE4_SOLVR</name>
<evidence type="ECO:0000313" key="1">
    <source>
        <dbReference type="EMBL" id="WMV50230.1"/>
    </source>
</evidence>
<feature type="non-terminal residue" evidence="1">
    <location>
        <position position="1"/>
    </location>
</feature>
<dbReference type="Proteomes" id="UP001234989">
    <property type="component" value="Chromosome 10"/>
</dbReference>